<evidence type="ECO:0000313" key="3">
    <source>
        <dbReference type="Proteomes" id="UP000235392"/>
    </source>
</evidence>
<feature type="compositionally biased region" description="Polar residues" evidence="1">
    <location>
        <begin position="170"/>
        <end position="180"/>
    </location>
</feature>
<accession>A0A2N5UCV8</accession>
<feature type="compositionally biased region" description="Polar residues" evidence="1">
    <location>
        <begin position="207"/>
        <end position="216"/>
    </location>
</feature>
<protein>
    <submittedName>
        <fullName evidence="2">Uncharacterized protein</fullName>
    </submittedName>
</protein>
<comment type="caution">
    <text evidence="2">The sequence shown here is derived from an EMBL/GenBank/DDBJ whole genome shotgun (WGS) entry which is preliminary data.</text>
</comment>
<gene>
    <name evidence="2" type="ORF">PCASD_18878</name>
</gene>
<feature type="compositionally biased region" description="Gly residues" evidence="1">
    <location>
        <begin position="193"/>
        <end position="206"/>
    </location>
</feature>
<proteinExistence type="predicted"/>
<dbReference type="AlphaFoldDB" id="A0A2N5UCV8"/>
<reference evidence="2 3" key="1">
    <citation type="submission" date="2017-11" db="EMBL/GenBank/DDBJ databases">
        <title>De novo assembly and phasing of dikaryotic genomes from two isolates of Puccinia coronata f. sp. avenae, the causal agent of oat crown rust.</title>
        <authorList>
            <person name="Miller M.E."/>
            <person name="Zhang Y."/>
            <person name="Omidvar V."/>
            <person name="Sperschneider J."/>
            <person name="Schwessinger B."/>
            <person name="Raley C."/>
            <person name="Palmer J.M."/>
            <person name="Garnica D."/>
            <person name="Upadhyaya N."/>
            <person name="Rathjen J."/>
            <person name="Taylor J.M."/>
            <person name="Park R.F."/>
            <person name="Dodds P.N."/>
            <person name="Hirsch C.D."/>
            <person name="Kianian S.F."/>
            <person name="Figueroa M."/>
        </authorList>
    </citation>
    <scope>NUCLEOTIDE SEQUENCE [LARGE SCALE GENOMIC DNA]</scope>
    <source>
        <strain evidence="2">12SD80</strain>
    </source>
</reference>
<evidence type="ECO:0000313" key="2">
    <source>
        <dbReference type="EMBL" id="PLW35574.1"/>
    </source>
</evidence>
<evidence type="ECO:0000256" key="1">
    <source>
        <dbReference type="SAM" id="MobiDB-lite"/>
    </source>
</evidence>
<name>A0A2N5UCV8_9BASI</name>
<organism evidence="2 3">
    <name type="scientific">Puccinia coronata f. sp. avenae</name>
    <dbReference type="NCBI Taxonomy" id="200324"/>
    <lineage>
        <taxon>Eukaryota</taxon>
        <taxon>Fungi</taxon>
        <taxon>Dikarya</taxon>
        <taxon>Basidiomycota</taxon>
        <taxon>Pucciniomycotina</taxon>
        <taxon>Pucciniomycetes</taxon>
        <taxon>Pucciniales</taxon>
        <taxon>Pucciniaceae</taxon>
        <taxon>Puccinia</taxon>
    </lineage>
</organism>
<sequence>MLNNGLNDGDGHDKGENVLIGNDADEDDIATALTYKDTLSAPSRNASTTPEQPKSHLDQLWDNIMEFSAANNQKTAELMLKISSLWKIVNTYFPFLIHERKDIKYKVKSLTMQLGELELHNNPYRIGGKRFVFNPKTGKPRPSKQTAKAQEEAAKDNNLSNIKPRGRGKTPNQWVKTPYNSGEDYNRNNSRDCGGGSSKSRGGQGDNTGTSKGKQM</sequence>
<dbReference type="Proteomes" id="UP000235392">
    <property type="component" value="Unassembled WGS sequence"/>
</dbReference>
<dbReference type="EMBL" id="PGCI01000175">
    <property type="protein sequence ID" value="PLW35574.1"/>
    <property type="molecule type" value="Genomic_DNA"/>
</dbReference>
<feature type="region of interest" description="Disordered" evidence="1">
    <location>
        <begin position="1"/>
        <end position="21"/>
    </location>
</feature>
<feature type="region of interest" description="Disordered" evidence="1">
    <location>
        <begin position="130"/>
        <end position="216"/>
    </location>
</feature>